<dbReference type="InterPro" id="IPR030878">
    <property type="entry name" value="Ribosomal_uL15"/>
</dbReference>
<dbReference type="HAMAP" id="MF_01341">
    <property type="entry name" value="Ribosomal_uL15"/>
    <property type="match status" value="1"/>
</dbReference>
<reference evidence="6" key="1">
    <citation type="journal article" date="2012" name="Science">
        <title>Fermentation, hydrogen, and sulfur metabolism in multiple uncultivated bacterial phyla.</title>
        <authorList>
            <person name="Wrighton K.C."/>
            <person name="Thomas B.C."/>
            <person name="Sharon I."/>
            <person name="Miller C.S."/>
            <person name="Castelle C.J."/>
            <person name="VerBerkmoes N.C."/>
            <person name="Wilkins M.J."/>
            <person name="Hettich R.L."/>
            <person name="Lipton M.S."/>
            <person name="Williams K.H."/>
            <person name="Long P.E."/>
            <person name="Banfield J.F."/>
        </authorList>
    </citation>
    <scope>NUCLEOTIDE SEQUENCE [LARGE SCALE GENOMIC DNA]</scope>
</reference>
<sequence>MLNHNVIAASENSRKTSKRLWRWNGSGKGTFCGKGCKGQNARSGSKYYPTFEWGQTPIFRRMPKKRWFTANNALNFSVINVSSLEKIIASGVTVIDRKVLEENSLVKRDFLIKLLWNGEIKAKVEIQVNKASAGAIQKIEKAGWKVEIIAIQKIEKASSKIK</sequence>
<comment type="subunit">
    <text evidence="4">Part of the 50S ribosomal subunit.</text>
</comment>
<dbReference type="InterPro" id="IPR005749">
    <property type="entry name" value="Ribosomal_uL15_bac-type"/>
</dbReference>
<name>K2AEM3_9BACT</name>
<accession>K2AEM3</accession>
<organism evidence="6">
    <name type="scientific">uncultured bacterium</name>
    <name type="common">gcode 4</name>
    <dbReference type="NCBI Taxonomy" id="1234023"/>
    <lineage>
        <taxon>Bacteria</taxon>
        <taxon>environmental samples</taxon>
    </lineage>
</organism>
<keyword evidence="3 4" id="KW-0687">Ribonucleoprotein</keyword>
<protein>
    <recommendedName>
        <fullName evidence="4">Large ribosomal subunit protein uL15</fullName>
    </recommendedName>
</protein>
<dbReference type="Gene3D" id="3.100.10.10">
    <property type="match status" value="1"/>
</dbReference>
<dbReference type="SUPFAM" id="SSF52080">
    <property type="entry name" value="Ribosomal proteins L15p and L18e"/>
    <property type="match status" value="1"/>
</dbReference>
<keyword evidence="2 4" id="KW-0689">Ribosomal protein</keyword>
<proteinExistence type="inferred from homology"/>
<evidence type="ECO:0000256" key="4">
    <source>
        <dbReference type="HAMAP-Rule" id="MF_01341"/>
    </source>
</evidence>
<dbReference type="InterPro" id="IPR021131">
    <property type="entry name" value="Ribosomal_uL15/eL18"/>
</dbReference>
<evidence type="ECO:0000313" key="6">
    <source>
        <dbReference type="EMBL" id="EKD66495.1"/>
    </source>
</evidence>
<evidence type="ECO:0000256" key="3">
    <source>
        <dbReference type="ARBA" id="ARBA00023274"/>
    </source>
</evidence>
<evidence type="ECO:0000256" key="2">
    <source>
        <dbReference type="ARBA" id="ARBA00022980"/>
    </source>
</evidence>
<evidence type="ECO:0000259" key="5">
    <source>
        <dbReference type="Pfam" id="PF00828"/>
    </source>
</evidence>
<dbReference type="NCBIfam" id="TIGR01071">
    <property type="entry name" value="rplO_bact"/>
    <property type="match status" value="1"/>
</dbReference>
<dbReference type="AlphaFoldDB" id="K2AEM3"/>
<dbReference type="GO" id="GO:0006412">
    <property type="term" value="P:translation"/>
    <property type="evidence" value="ECO:0007669"/>
    <property type="project" value="UniProtKB-UniRule"/>
</dbReference>
<keyword evidence="4" id="KW-0699">rRNA-binding</keyword>
<keyword evidence="4" id="KW-0694">RNA-binding</keyword>
<dbReference type="Pfam" id="PF00828">
    <property type="entry name" value="Ribosomal_L27A"/>
    <property type="match status" value="1"/>
</dbReference>
<gene>
    <name evidence="4" type="primary">rplO</name>
    <name evidence="6" type="ORF">ACD_49C00038G0029</name>
</gene>
<dbReference type="GO" id="GO:0003735">
    <property type="term" value="F:structural constituent of ribosome"/>
    <property type="evidence" value="ECO:0007669"/>
    <property type="project" value="InterPro"/>
</dbReference>
<dbReference type="GO" id="GO:0015934">
    <property type="term" value="C:large ribosomal subunit"/>
    <property type="evidence" value="ECO:0007669"/>
    <property type="project" value="InterPro"/>
</dbReference>
<comment type="function">
    <text evidence="4">Binds to the 23S rRNA.</text>
</comment>
<dbReference type="PANTHER" id="PTHR12934:SF11">
    <property type="entry name" value="LARGE RIBOSOMAL SUBUNIT PROTEIN UL15M"/>
    <property type="match status" value="1"/>
</dbReference>
<comment type="caution">
    <text evidence="6">The sequence shown here is derived from an EMBL/GenBank/DDBJ whole genome shotgun (WGS) entry which is preliminary data.</text>
</comment>
<evidence type="ECO:0000256" key="1">
    <source>
        <dbReference type="ARBA" id="ARBA00007320"/>
    </source>
</evidence>
<comment type="similarity">
    <text evidence="1 4">Belongs to the universal ribosomal protein uL15 family.</text>
</comment>
<dbReference type="GO" id="GO:0019843">
    <property type="term" value="F:rRNA binding"/>
    <property type="evidence" value="ECO:0007669"/>
    <property type="project" value="UniProtKB-UniRule"/>
</dbReference>
<dbReference type="EMBL" id="AMFJ01021624">
    <property type="protein sequence ID" value="EKD66495.1"/>
    <property type="molecule type" value="Genomic_DNA"/>
</dbReference>
<feature type="domain" description="Large ribosomal subunit protein uL15/eL18" evidence="5">
    <location>
        <begin position="78"/>
        <end position="146"/>
    </location>
</feature>
<dbReference type="InterPro" id="IPR036227">
    <property type="entry name" value="Ribosomal_uL15/eL18_sf"/>
</dbReference>
<dbReference type="PANTHER" id="PTHR12934">
    <property type="entry name" value="50S RIBOSOMAL PROTEIN L15"/>
    <property type="match status" value="1"/>
</dbReference>